<name>A0A936Z4G9_9BURK</name>
<dbReference type="Proteomes" id="UP000599109">
    <property type="component" value="Unassembled WGS sequence"/>
</dbReference>
<keyword evidence="2" id="KW-1185">Reference proteome</keyword>
<dbReference type="EMBL" id="JAEQNE010000006">
    <property type="protein sequence ID" value="MBL0393936.1"/>
    <property type="molecule type" value="Genomic_DNA"/>
</dbReference>
<protein>
    <submittedName>
        <fullName evidence="1">Addiction module protein</fullName>
    </submittedName>
</protein>
<evidence type="ECO:0000313" key="1">
    <source>
        <dbReference type="EMBL" id="MBL0393936.1"/>
    </source>
</evidence>
<dbReference type="InterPro" id="IPR013406">
    <property type="entry name" value="CHP02574_addiction_mod"/>
</dbReference>
<accession>A0A936Z4G9</accession>
<organism evidence="1 2">
    <name type="scientific">Ramlibacter monticola</name>
    <dbReference type="NCBI Taxonomy" id="1926872"/>
    <lineage>
        <taxon>Bacteria</taxon>
        <taxon>Pseudomonadati</taxon>
        <taxon>Pseudomonadota</taxon>
        <taxon>Betaproteobacteria</taxon>
        <taxon>Burkholderiales</taxon>
        <taxon>Comamonadaceae</taxon>
        <taxon>Ramlibacter</taxon>
    </lineage>
</organism>
<dbReference type="RefSeq" id="WP_201676584.1">
    <property type="nucleotide sequence ID" value="NZ_JAEQNE010000006.1"/>
</dbReference>
<dbReference type="AlphaFoldDB" id="A0A936Z4G9"/>
<sequence length="76" mass="8688">MADPVADLVERARSLGPEERVRLVELLLDSLHEEPIAQVEAAWEDEIRRRVEAFERGEVETFSAEDVFAEARRIAP</sequence>
<reference evidence="1 2" key="1">
    <citation type="journal article" date="2017" name="Int. J. Syst. Evol. Microbiol.">
        <title>Ramlibacter monticola sp. nov., isolated from forest soil.</title>
        <authorList>
            <person name="Chaudhary D.K."/>
            <person name="Kim J."/>
        </authorList>
    </citation>
    <scope>NUCLEOTIDE SEQUENCE [LARGE SCALE GENOMIC DNA]</scope>
    <source>
        <strain evidence="1 2">KACC 19175</strain>
    </source>
</reference>
<dbReference type="Pfam" id="PF09720">
    <property type="entry name" value="Unstab_antitox"/>
    <property type="match status" value="1"/>
</dbReference>
<evidence type="ECO:0000313" key="2">
    <source>
        <dbReference type="Proteomes" id="UP000599109"/>
    </source>
</evidence>
<gene>
    <name evidence="1" type="ORF">JJ685_22550</name>
</gene>
<proteinExistence type="predicted"/>
<comment type="caution">
    <text evidence="1">The sequence shown here is derived from an EMBL/GenBank/DDBJ whole genome shotgun (WGS) entry which is preliminary data.</text>
</comment>
<dbReference type="NCBIfam" id="TIGR02574">
    <property type="entry name" value="stabl_TIGR02574"/>
    <property type="match status" value="1"/>
</dbReference>